<accession>A0A5J4U0K0</accession>
<reference evidence="2 3" key="1">
    <citation type="submission" date="2019-03" db="EMBL/GenBank/DDBJ databases">
        <title>Single cell metagenomics reveals metabolic interactions within the superorganism composed of flagellate Streblomastix strix and complex community of Bacteroidetes bacteria on its surface.</title>
        <authorList>
            <person name="Treitli S.C."/>
            <person name="Kolisko M."/>
            <person name="Husnik F."/>
            <person name="Keeling P."/>
            <person name="Hampl V."/>
        </authorList>
    </citation>
    <scope>NUCLEOTIDE SEQUENCE [LARGE SCALE GENOMIC DNA]</scope>
    <source>
        <strain evidence="2">ST1C</strain>
    </source>
</reference>
<feature type="region of interest" description="Disordered" evidence="1">
    <location>
        <begin position="47"/>
        <end position="74"/>
    </location>
</feature>
<proteinExistence type="predicted"/>
<name>A0A5J4U0K0_9EUKA</name>
<dbReference type="Proteomes" id="UP000324800">
    <property type="component" value="Unassembled WGS sequence"/>
</dbReference>
<organism evidence="2 3">
    <name type="scientific">Streblomastix strix</name>
    <dbReference type="NCBI Taxonomy" id="222440"/>
    <lineage>
        <taxon>Eukaryota</taxon>
        <taxon>Metamonada</taxon>
        <taxon>Preaxostyla</taxon>
        <taxon>Oxymonadida</taxon>
        <taxon>Streblomastigidae</taxon>
        <taxon>Streblomastix</taxon>
    </lineage>
</organism>
<dbReference type="AlphaFoldDB" id="A0A5J4U0K0"/>
<dbReference type="EMBL" id="SNRW01022838">
    <property type="protein sequence ID" value="KAA6363501.1"/>
    <property type="molecule type" value="Genomic_DNA"/>
</dbReference>
<evidence type="ECO:0000256" key="1">
    <source>
        <dbReference type="SAM" id="MobiDB-lite"/>
    </source>
</evidence>
<evidence type="ECO:0000313" key="3">
    <source>
        <dbReference type="Proteomes" id="UP000324800"/>
    </source>
</evidence>
<evidence type="ECO:0000313" key="2">
    <source>
        <dbReference type="EMBL" id="KAA6363501.1"/>
    </source>
</evidence>
<protein>
    <submittedName>
        <fullName evidence="2">Uncharacterized protein</fullName>
    </submittedName>
</protein>
<gene>
    <name evidence="2" type="ORF">EZS28_040973</name>
</gene>
<sequence>MMENDTNTEYFDGGYFIRDKKQIKCFENGKRGLKVVTQAQQNKLMMEAKGHKKQPAKMFESDSESESDNSCPSKQYHYDNSIAIEEEQPKPCAAIVADIPAKN</sequence>
<comment type="caution">
    <text evidence="2">The sequence shown here is derived from an EMBL/GenBank/DDBJ whole genome shotgun (WGS) entry which is preliminary data.</text>
</comment>